<gene>
    <name evidence="5" type="ORF">pdam_00019229</name>
</gene>
<dbReference type="Pfam" id="PF07690">
    <property type="entry name" value="MFS_1"/>
    <property type="match status" value="3"/>
</dbReference>
<feature type="transmembrane region" description="Helical" evidence="3">
    <location>
        <begin position="515"/>
        <end position="535"/>
    </location>
</feature>
<feature type="domain" description="Major facilitator superfamily (MFS) profile" evidence="4">
    <location>
        <begin position="235"/>
        <end position="698"/>
    </location>
</feature>
<dbReference type="SUPFAM" id="SSF103473">
    <property type="entry name" value="MFS general substrate transporter"/>
    <property type="match status" value="3"/>
</dbReference>
<protein>
    <recommendedName>
        <fullName evidence="4">Major facilitator superfamily (MFS) profile domain-containing protein</fullName>
    </recommendedName>
</protein>
<keyword evidence="3" id="KW-1133">Transmembrane helix</keyword>
<keyword evidence="3" id="KW-0812">Transmembrane</keyword>
<feature type="transmembrane region" description="Helical" evidence="3">
    <location>
        <begin position="98"/>
        <end position="118"/>
    </location>
</feature>
<sequence length="1109" mass="121867">MEDKEQILDEDNDTVESEQEQSEKPDGGWGWVVCCGTFSVNFIVFGIHNSFGVVYEYLVDEQHMGEAETAWVGAMAGSLNFLCGPLCSILCDRFGCRRVAFVGALLSVTGLFLTSLVTRLHYMYLTYGLLWGVGSSFSFVPSIVMLGEYFDKRLALANGLGTSGSGVGSLVASPAINYLLWVVGWSNSLRILSGVAAFLVVACFLYKPLKTRQRDRAVTKQCSQLCDVSIWRNRAYVAWVLTVALFQFGYPVPFVHLVKYANDLGIPTSKGAWLVGFLSIMSTLGRVIFGKICEQRWVNKVYVYQFSVFIIGLSTMICPITEGYAGLLTYSLVFGFFDGCFVGQVAVITGEIAGKNRLSQAVGNMFGVLAIPMSFGPPVAGWLYEATGSYHQAFFVCGSVGIMASLFVFVVSRLHRNQRQYYISSRRGSKNTDSNKDCRYGGSLETESEMSNMIRGETTSREVLIVADKETVLTKAKRVSHARFGCKSIFCGREMKGENRSDNGLTTKSISRDGGYGWIVCCGTFIVSFVVFGIHNSFGVLYVNLLDELKLGAMQTAWIGAMAMGLNFFFGPISSALCDRLGCRVVSFAGALLSVSGLFLTSFIQEAPKMYVTYGLVWGVGSSFSYVSSIVVLGEYFDRRLALANGIASCGGGVGSLVTGPVINYLLASVGWKHSMRILSAFAGLLWIATLIFKPKENLQSTRQRRECTKLFDTSIWKSKAYVLWVTTVAVFQFGYLVPFIHLISDLKFVNRLYLYQFSIFCIGVTTLLCPLVKNYAGLVGYALIFGFFDGCFVGQVAVITADVVGRDKLSQAVGNMFGTMAIPLSLGPPLAAWIGAMAMGLNFFFGPISSALCDRFGCRVVSFAGALLSVSGLFLTSFIQEVHKMYVTYGLVWGIGSSFSFVSSIVVLGQYFDRRLALANGIATSGSGVGSLVAGPVINYLLASVGWKHSMRILSAFAGLLWIAAMIFKPRKNLQSTKERRCTKLFDTSIWKSKAYVLWVTTVAVFQFGWLHEVFGTYDEAFYIAGSVALFSSLMIFGVNCMIRKQSIARRQLGFKNDTSLNISEAETASDSVYKNTESQPMLEEEHIFHCALRTNKKLLLVERETVL</sequence>
<evidence type="ECO:0000259" key="4">
    <source>
        <dbReference type="PROSITE" id="PS50850"/>
    </source>
</evidence>
<comment type="caution">
    <text evidence="5">The sequence shown here is derived from an EMBL/GenBank/DDBJ whole genome shotgun (WGS) entry which is preliminary data.</text>
</comment>
<reference evidence="5 6" key="1">
    <citation type="journal article" date="2018" name="Sci. Rep.">
        <title>Comparative analysis of the Pocillopora damicornis genome highlights role of immune system in coral evolution.</title>
        <authorList>
            <person name="Cunning R."/>
            <person name="Bay R.A."/>
            <person name="Gillette P."/>
            <person name="Baker A.C."/>
            <person name="Traylor-Knowles N."/>
        </authorList>
    </citation>
    <scope>NUCLEOTIDE SEQUENCE [LARGE SCALE GENOMIC DNA]</scope>
    <source>
        <strain evidence="5">RSMAS</strain>
        <tissue evidence="5">Whole animal</tissue>
    </source>
</reference>
<feature type="region of interest" description="Disordered" evidence="2">
    <location>
        <begin position="1"/>
        <end position="26"/>
    </location>
</feature>
<feature type="transmembrane region" description="Helical" evidence="3">
    <location>
        <begin position="301"/>
        <end position="321"/>
    </location>
</feature>
<organism evidence="5 6">
    <name type="scientific">Pocillopora damicornis</name>
    <name type="common">Cauliflower coral</name>
    <name type="synonym">Millepora damicornis</name>
    <dbReference type="NCBI Taxonomy" id="46731"/>
    <lineage>
        <taxon>Eukaryota</taxon>
        <taxon>Metazoa</taxon>
        <taxon>Cnidaria</taxon>
        <taxon>Anthozoa</taxon>
        <taxon>Hexacorallia</taxon>
        <taxon>Scleractinia</taxon>
        <taxon>Astrocoeniina</taxon>
        <taxon>Pocilloporidae</taxon>
        <taxon>Pocillopora</taxon>
    </lineage>
</organism>
<feature type="transmembrane region" description="Helical" evidence="3">
    <location>
        <begin position="29"/>
        <end position="51"/>
    </location>
</feature>
<feature type="transmembrane region" description="Helical" evidence="3">
    <location>
        <begin position="188"/>
        <end position="206"/>
    </location>
</feature>
<feature type="transmembrane region" description="Helical" evidence="3">
    <location>
        <begin position="831"/>
        <end position="849"/>
    </location>
</feature>
<keyword evidence="6" id="KW-1185">Reference proteome</keyword>
<dbReference type="Proteomes" id="UP000275408">
    <property type="component" value="Unassembled WGS sequence"/>
</dbReference>
<feature type="transmembrane region" description="Helical" evidence="3">
    <location>
        <begin position="753"/>
        <end position="772"/>
    </location>
</feature>
<dbReference type="PANTHER" id="PTHR11360:SF251">
    <property type="entry name" value="MAJOR FACILITATOR SUPERFAMILY (MFS) PROFILE DOMAIN-CONTAINING PROTEIN"/>
    <property type="match status" value="1"/>
</dbReference>
<feature type="transmembrane region" description="Helical" evidence="3">
    <location>
        <begin position="779"/>
        <end position="802"/>
    </location>
</feature>
<feature type="transmembrane region" description="Helical" evidence="3">
    <location>
        <begin position="1023"/>
        <end position="1044"/>
    </location>
</feature>
<feature type="transmembrane region" description="Helical" evidence="3">
    <location>
        <begin position="861"/>
        <end position="881"/>
    </location>
</feature>
<evidence type="ECO:0000313" key="6">
    <source>
        <dbReference type="Proteomes" id="UP000275408"/>
    </source>
</evidence>
<feature type="compositionally biased region" description="Acidic residues" evidence="2">
    <location>
        <begin position="8"/>
        <end position="20"/>
    </location>
</feature>
<dbReference type="InterPro" id="IPR036259">
    <property type="entry name" value="MFS_trans_sf"/>
</dbReference>
<dbReference type="CDD" id="cd17352">
    <property type="entry name" value="MFS_MCT_SLC16"/>
    <property type="match status" value="1"/>
</dbReference>
<feature type="transmembrane region" description="Helical" evidence="3">
    <location>
        <begin position="154"/>
        <end position="176"/>
    </location>
</feature>
<dbReference type="AlphaFoldDB" id="A0A3M6T5B6"/>
<evidence type="ECO:0000313" key="5">
    <source>
        <dbReference type="EMBL" id="RMX36552.1"/>
    </source>
</evidence>
<feature type="transmembrane region" description="Helical" evidence="3">
    <location>
        <begin position="675"/>
        <end position="693"/>
    </location>
</feature>
<dbReference type="PANTHER" id="PTHR11360">
    <property type="entry name" value="MONOCARBOXYLATE TRANSPORTER"/>
    <property type="match status" value="1"/>
</dbReference>
<feature type="transmembrane region" description="Helical" evidence="3">
    <location>
        <begin position="611"/>
        <end position="634"/>
    </location>
</feature>
<evidence type="ECO:0000256" key="2">
    <source>
        <dbReference type="SAM" id="MobiDB-lite"/>
    </source>
</evidence>
<dbReference type="GO" id="GO:0022857">
    <property type="term" value="F:transmembrane transporter activity"/>
    <property type="evidence" value="ECO:0007669"/>
    <property type="project" value="InterPro"/>
</dbReference>
<feature type="transmembrane region" description="Helical" evidence="3">
    <location>
        <begin position="951"/>
        <end position="969"/>
    </location>
</feature>
<dbReference type="OrthoDB" id="6499973at2759"/>
<comment type="subcellular location">
    <subcellularLocation>
        <location evidence="1">Membrane</location>
        <topology evidence="1">Multi-pass membrane protein</topology>
    </subcellularLocation>
</comment>
<dbReference type="EMBL" id="RCHS01004296">
    <property type="protein sequence ID" value="RMX36552.1"/>
    <property type="molecule type" value="Genomic_DNA"/>
</dbReference>
<feature type="transmembrane region" description="Helical" evidence="3">
    <location>
        <begin position="641"/>
        <end position="663"/>
    </location>
</feature>
<feature type="transmembrane region" description="Helical" evidence="3">
    <location>
        <begin position="124"/>
        <end position="147"/>
    </location>
</feature>
<dbReference type="InterPro" id="IPR020846">
    <property type="entry name" value="MFS_dom"/>
</dbReference>
<proteinExistence type="predicted"/>
<dbReference type="GO" id="GO:0016020">
    <property type="term" value="C:membrane"/>
    <property type="evidence" value="ECO:0007669"/>
    <property type="project" value="UniProtKB-SubCell"/>
</dbReference>
<feature type="transmembrane region" description="Helical" evidence="3">
    <location>
        <begin position="390"/>
        <end position="411"/>
    </location>
</feature>
<dbReference type="PROSITE" id="PS50850">
    <property type="entry name" value="MFS"/>
    <property type="match status" value="1"/>
</dbReference>
<feature type="transmembrane region" description="Helical" evidence="3">
    <location>
        <begin position="272"/>
        <end position="289"/>
    </location>
</feature>
<feature type="transmembrane region" description="Helical" evidence="3">
    <location>
        <begin position="887"/>
        <end position="910"/>
    </location>
</feature>
<feature type="transmembrane region" description="Helical" evidence="3">
    <location>
        <begin position="555"/>
        <end position="573"/>
    </location>
</feature>
<feature type="transmembrane region" description="Helical" evidence="3">
    <location>
        <begin position="585"/>
        <end position="605"/>
    </location>
</feature>
<evidence type="ECO:0000256" key="3">
    <source>
        <dbReference type="SAM" id="Phobius"/>
    </source>
</evidence>
<feature type="transmembrane region" description="Helical" evidence="3">
    <location>
        <begin position="71"/>
        <end position="91"/>
    </location>
</feature>
<feature type="transmembrane region" description="Helical" evidence="3">
    <location>
        <begin position="235"/>
        <end position="252"/>
    </location>
</feature>
<dbReference type="InterPro" id="IPR050327">
    <property type="entry name" value="Proton-linked_MCT"/>
</dbReference>
<feature type="transmembrane region" description="Helical" evidence="3">
    <location>
        <begin position="917"/>
        <end position="939"/>
    </location>
</feature>
<accession>A0A3M6T5B6</accession>
<keyword evidence="3" id="KW-0472">Membrane</keyword>
<dbReference type="Gene3D" id="1.20.1250.20">
    <property type="entry name" value="MFS general substrate transporter like domains"/>
    <property type="match status" value="5"/>
</dbReference>
<feature type="transmembrane region" description="Helical" evidence="3">
    <location>
        <begin position="327"/>
        <end position="349"/>
    </location>
</feature>
<feature type="transmembrane region" description="Helical" evidence="3">
    <location>
        <begin position="990"/>
        <end position="1011"/>
    </location>
</feature>
<evidence type="ECO:0000256" key="1">
    <source>
        <dbReference type="ARBA" id="ARBA00004141"/>
    </source>
</evidence>
<dbReference type="InterPro" id="IPR011701">
    <property type="entry name" value="MFS"/>
</dbReference>
<feature type="transmembrane region" description="Helical" evidence="3">
    <location>
        <begin position="361"/>
        <end position="384"/>
    </location>
</feature>
<feature type="transmembrane region" description="Helical" evidence="3">
    <location>
        <begin position="722"/>
        <end position="741"/>
    </location>
</feature>
<name>A0A3M6T5B6_POCDA</name>